<proteinExistence type="predicted"/>
<organism evidence="1 2">
    <name type="scientific">Buddleja alternifolia</name>
    <dbReference type="NCBI Taxonomy" id="168488"/>
    <lineage>
        <taxon>Eukaryota</taxon>
        <taxon>Viridiplantae</taxon>
        <taxon>Streptophyta</taxon>
        <taxon>Embryophyta</taxon>
        <taxon>Tracheophyta</taxon>
        <taxon>Spermatophyta</taxon>
        <taxon>Magnoliopsida</taxon>
        <taxon>eudicotyledons</taxon>
        <taxon>Gunneridae</taxon>
        <taxon>Pentapetalae</taxon>
        <taxon>asterids</taxon>
        <taxon>lamiids</taxon>
        <taxon>Lamiales</taxon>
        <taxon>Scrophulariaceae</taxon>
        <taxon>Buddlejeae</taxon>
        <taxon>Buddleja</taxon>
    </lineage>
</organism>
<reference evidence="1" key="1">
    <citation type="submission" date="2019-10" db="EMBL/GenBank/DDBJ databases">
        <authorList>
            <person name="Zhang R."/>
            <person name="Pan Y."/>
            <person name="Wang J."/>
            <person name="Ma R."/>
            <person name="Yu S."/>
        </authorList>
    </citation>
    <scope>NUCLEOTIDE SEQUENCE</scope>
    <source>
        <strain evidence="1">LA-IB0</strain>
        <tissue evidence="1">Leaf</tissue>
    </source>
</reference>
<name>A0AAV6XQU5_9LAMI</name>
<dbReference type="PANTHER" id="PTHR36803">
    <property type="entry name" value="PROTEIN CHLORORESPIRATORY REDUCTION 7, CHLOROPLASTIC"/>
    <property type="match status" value="1"/>
</dbReference>
<dbReference type="Gene3D" id="3.90.940.40">
    <property type="entry name" value="Protein CHLORORESPIRATORY REDUCTION 7"/>
    <property type="match status" value="1"/>
</dbReference>
<dbReference type="Proteomes" id="UP000826271">
    <property type="component" value="Unassembled WGS sequence"/>
</dbReference>
<comment type="caution">
    <text evidence="1">The sequence shown here is derived from an EMBL/GenBank/DDBJ whole genome shotgun (WGS) entry which is preliminary data.</text>
</comment>
<dbReference type="PANTHER" id="PTHR36803:SF1">
    <property type="entry name" value="PROTEIN CHLORORESPIRATORY REDUCTION 7, CHLOROPLASTIC"/>
    <property type="match status" value="1"/>
</dbReference>
<keyword evidence="2" id="KW-1185">Reference proteome</keyword>
<evidence type="ECO:0000313" key="2">
    <source>
        <dbReference type="Proteomes" id="UP000826271"/>
    </source>
</evidence>
<evidence type="ECO:0000313" key="1">
    <source>
        <dbReference type="EMBL" id="KAG8384613.1"/>
    </source>
</evidence>
<sequence>MEVTMAKLLLNNKIQIFKSTIHPQFAIQANQFTRFAQSKPQTIFNGIFYARNQVPGNLLKACAMRRRRANVQTDTYVLMEPGKNEEFVSEEELRDRLKSWLENWPGNELPPDLARFDAIDDVVEYLVKSVCELEIDGDVGSVQWYQVRLD</sequence>
<accession>A0AAV6XQU5</accession>
<dbReference type="InterPro" id="IPR038150">
    <property type="entry name" value="CRR7-like_sf"/>
</dbReference>
<protein>
    <recommendedName>
        <fullName evidence="3">Chlororespiratory reduction 7</fullName>
    </recommendedName>
</protein>
<evidence type="ECO:0008006" key="3">
    <source>
        <dbReference type="Google" id="ProtNLM"/>
    </source>
</evidence>
<dbReference type="EMBL" id="WHWC01000004">
    <property type="protein sequence ID" value="KAG8384613.1"/>
    <property type="molecule type" value="Genomic_DNA"/>
</dbReference>
<dbReference type="AlphaFoldDB" id="A0AAV6XQU5"/>
<gene>
    <name evidence="1" type="ORF">BUALT_Bualt04G0136100</name>
</gene>
<dbReference type="Pfam" id="PF12095">
    <property type="entry name" value="CRR7"/>
    <property type="match status" value="1"/>
</dbReference>
<dbReference type="InterPro" id="IPR021954">
    <property type="entry name" value="CRR7"/>
</dbReference>
<dbReference type="GO" id="GO:0009570">
    <property type="term" value="C:chloroplast stroma"/>
    <property type="evidence" value="ECO:0007669"/>
    <property type="project" value="TreeGrafter"/>
</dbReference>
<dbReference type="FunFam" id="3.90.940.40:FF:000001">
    <property type="entry name" value="Protein CHLORORESPIRATORY REDUCTION 7 chloroplastic"/>
    <property type="match status" value="1"/>
</dbReference>